<dbReference type="FunFam" id="1.10.132.20:FF:000001">
    <property type="entry name" value="Ribosome-recycling factor"/>
    <property type="match status" value="1"/>
</dbReference>
<feature type="domain" description="Ribosome recycling factor" evidence="7">
    <location>
        <begin position="30"/>
        <end position="192"/>
    </location>
</feature>
<dbReference type="NCBIfam" id="TIGR00496">
    <property type="entry name" value="frr"/>
    <property type="match status" value="1"/>
</dbReference>
<dbReference type="CDD" id="cd00520">
    <property type="entry name" value="RRF"/>
    <property type="match status" value="1"/>
</dbReference>
<evidence type="ECO:0000256" key="1">
    <source>
        <dbReference type="ARBA" id="ARBA00004496"/>
    </source>
</evidence>
<keyword evidence="4 6" id="KW-0648">Protein biosynthesis</keyword>
<dbReference type="Pfam" id="PF01765">
    <property type="entry name" value="RRF"/>
    <property type="match status" value="1"/>
</dbReference>
<dbReference type="HAMAP" id="MF_00040">
    <property type="entry name" value="RRF"/>
    <property type="match status" value="1"/>
</dbReference>
<dbReference type="Proteomes" id="UP000198356">
    <property type="component" value="Unassembled WGS sequence"/>
</dbReference>
<dbReference type="PANTHER" id="PTHR20982">
    <property type="entry name" value="RIBOSOME RECYCLING FACTOR"/>
    <property type="match status" value="1"/>
</dbReference>
<name>A0A239DGU5_9BACT</name>
<comment type="subcellular location">
    <subcellularLocation>
        <location evidence="1 6">Cytoplasm</location>
    </subcellularLocation>
</comment>
<dbReference type="RefSeq" id="WP_089406757.1">
    <property type="nucleotide sequence ID" value="NZ_FZOU01000001.1"/>
</dbReference>
<dbReference type="InterPro" id="IPR002661">
    <property type="entry name" value="Ribosome_recyc_fac"/>
</dbReference>
<evidence type="ECO:0000313" key="8">
    <source>
        <dbReference type="EMBL" id="SNS31559.1"/>
    </source>
</evidence>
<evidence type="ECO:0000313" key="9">
    <source>
        <dbReference type="Proteomes" id="UP000198356"/>
    </source>
</evidence>
<dbReference type="AlphaFoldDB" id="A0A239DGU5"/>
<accession>A0A239DGU5</accession>
<evidence type="ECO:0000259" key="7">
    <source>
        <dbReference type="Pfam" id="PF01765"/>
    </source>
</evidence>
<organism evidence="8 9">
    <name type="scientific">Granulicella rosea</name>
    <dbReference type="NCBI Taxonomy" id="474952"/>
    <lineage>
        <taxon>Bacteria</taxon>
        <taxon>Pseudomonadati</taxon>
        <taxon>Acidobacteriota</taxon>
        <taxon>Terriglobia</taxon>
        <taxon>Terriglobales</taxon>
        <taxon>Acidobacteriaceae</taxon>
        <taxon>Granulicella</taxon>
    </lineage>
</organism>
<dbReference type="InterPro" id="IPR036191">
    <property type="entry name" value="RRF_sf"/>
</dbReference>
<proteinExistence type="inferred from homology"/>
<dbReference type="GO" id="GO:0005829">
    <property type="term" value="C:cytosol"/>
    <property type="evidence" value="ECO:0007669"/>
    <property type="project" value="GOC"/>
</dbReference>
<dbReference type="Gene3D" id="1.10.132.20">
    <property type="entry name" value="Ribosome-recycling factor"/>
    <property type="match status" value="1"/>
</dbReference>
<dbReference type="Gene3D" id="3.30.1360.40">
    <property type="match status" value="1"/>
</dbReference>
<gene>
    <name evidence="6" type="primary">frr</name>
    <name evidence="8" type="ORF">SAMN05421770_101462</name>
</gene>
<dbReference type="EMBL" id="FZOU01000001">
    <property type="protein sequence ID" value="SNS31559.1"/>
    <property type="molecule type" value="Genomic_DNA"/>
</dbReference>
<evidence type="ECO:0000256" key="6">
    <source>
        <dbReference type="HAMAP-Rule" id="MF_00040"/>
    </source>
</evidence>
<comment type="function">
    <text evidence="5 6">Responsible for the release of ribosomes from messenger RNA at the termination of protein biosynthesis. May increase the efficiency of translation by recycling ribosomes from one round of translation to another.</text>
</comment>
<dbReference type="GO" id="GO:0002184">
    <property type="term" value="P:cytoplasmic translational termination"/>
    <property type="evidence" value="ECO:0007669"/>
    <property type="project" value="TreeGrafter"/>
</dbReference>
<reference evidence="8 9" key="1">
    <citation type="submission" date="2017-06" db="EMBL/GenBank/DDBJ databases">
        <authorList>
            <person name="Kim H.J."/>
            <person name="Triplett B.A."/>
        </authorList>
    </citation>
    <scope>NUCLEOTIDE SEQUENCE [LARGE SCALE GENOMIC DNA]</scope>
    <source>
        <strain evidence="8 9">DSM 18704</strain>
    </source>
</reference>
<evidence type="ECO:0000256" key="2">
    <source>
        <dbReference type="ARBA" id="ARBA00005912"/>
    </source>
</evidence>
<evidence type="ECO:0000256" key="5">
    <source>
        <dbReference type="ARBA" id="ARBA00025050"/>
    </source>
</evidence>
<dbReference type="InterPro" id="IPR023584">
    <property type="entry name" value="Ribosome_recyc_fac_dom"/>
</dbReference>
<comment type="similarity">
    <text evidence="2 6">Belongs to the RRF family.</text>
</comment>
<dbReference type="SUPFAM" id="SSF55194">
    <property type="entry name" value="Ribosome recycling factor, RRF"/>
    <property type="match status" value="1"/>
</dbReference>
<dbReference type="GO" id="GO:0043023">
    <property type="term" value="F:ribosomal large subunit binding"/>
    <property type="evidence" value="ECO:0007669"/>
    <property type="project" value="TreeGrafter"/>
</dbReference>
<evidence type="ECO:0000256" key="3">
    <source>
        <dbReference type="ARBA" id="ARBA00022490"/>
    </source>
</evidence>
<keyword evidence="3 6" id="KW-0963">Cytoplasm</keyword>
<evidence type="ECO:0000256" key="4">
    <source>
        <dbReference type="ARBA" id="ARBA00022917"/>
    </source>
</evidence>
<sequence length="194" mass="21797">MASFMGNIPPLKDVHSQLKARFEKTVEDFRANLLSARTGRASVHMLDQVKVDYYGTDTPVAQVAQVTTPEAQLILVQPWEISLVGAIEKAIRTCGQGFNPSHDGRVIRVPIPAMTEERRKEAVKHLSGVLEGHKTSMRNIRREGNEQVKKAAKDKLISADDEKRANEEIQQLTDAEIKRLDDLFKAKEKELLTI</sequence>
<keyword evidence="9" id="KW-1185">Reference proteome</keyword>
<dbReference type="FunFam" id="3.30.1360.40:FF:000001">
    <property type="entry name" value="Ribosome-recycling factor"/>
    <property type="match status" value="1"/>
</dbReference>
<dbReference type="PANTHER" id="PTHR20982:SF3">
    <property type="entry name" value="MITOCHONDRIAL RIBOSOME RECYCLING FACTOR PSEUDO 1"/>
    <property type="match status" value="1"/>
</dbReference>
<dbReference type="OrthoDB" id="9804006at2"/>
<protein>
    <recommendedName>
        <fullName evidence="6">Ribosome-recycling factor</fullName>
        <shortName evidence="6">RRF</shortName>
    </recommendedName>
    <alternativeName>
        <fullName evidence="6">Ribosome-releasing factor</fullName>
    </alternativeName>
</protein>